<dbReference type="InterPro" id="IPR050469">
    <property type="entry name" value="Diguanylate_Cyclase"/>
</dbReference>
<keyword evidence="6" id="KW-1185">Reference proteome</keyword>
<comment type="catalytic activity">
    <reaction evidence="2">
        <text>2 GTP = 3',3'-c-di-GMP + 2 diphosphate</text>
        <dbReference type="Rhea" id="RHEA:24898"/>
        <dbReference type="ChEBI" id="CHEBI:33019"/>
        <dbReference type="ChEBI" id="CHEBI:37565"/>
        <dbReference type="ChEBI" id="CHEBI:58805"/>
        <dbReference type="EC" id="2.7.7.65"/>
    </reaction>
</comment>
<dbReference type="GO" id="GO:0043709">
    <property type="term" value="P:cell adhesion involved in single-species biofilm formation"/>
    <property type="evidence" value="ECO:0007669"/>
    <property type="project" value="TreeGrafter"/>
</dbReference>
<dbReference type="FunFam" id="3.30.70.270:FF:000001">
    <property type="entry name" value="Diguanylate cyclase domain protein"/>
    <property type="match status" value="1"/>
</dbReference>
<dbReference type="EC" id="2.7.7.65" evidence="1"/>
<gene>
    <name evidence="5" type="ORF">J3U87_09385</name>
</gene>
<dbReference type="Gene3D" id="3.30.70.270">
    <property type="match status" value="1"/>
</dbReference>
<evidence type="ECO:0000313" key="6">
    <source>
        <dbReference type="Proteomes" id="UP000663929"/>
    </source>
</evidence>
<dbReference type="InterPro" id="IPR000160">
    <property type="entry name" value="GGDEF_dom"/>
</dbReference>
<dbReference type="GO" id="GO:1902201">
    <property type="term" value="P:negative regulation of bacterial-type flagellum-dependent cell motility"/>
    <property type="evidence" value="ECO:0007669"/>
    <property type="project" value="TreeGrafter"/>
</dbReference>
<feature type="domain" description="GGDEF" evidence="4">
    <location>
        <begin position="133"/>
        <end position="272"/>
    </location>
</feature>
<reference evidence="5" key="1">
    <citation type="submission" date="2021-03" db="EMBL/GenBank/DDBJ databases">
        <title>Acanthopleuribacteraceae sp. M133.</title>
        <authorList>
            <person name="Wang G."/>
        </authorList>
    </citation>
    <scope>NUCLEOTIDE SEQUENCE</scope>
    <source>
        <strain evidence="5">M133</strain>
    </source>
</reference>
<dbReference type="GO" id="GO:0052621">
    <property type="term" value="F:diguanylate cyclase activity"/>
    <property type="evidence" value="ECO:0007669"/>
    <property type="project" value="UniProtKB-EC"/>
</dbReference>
<dbReference type="InterPro" id="IPR029787">
    <property type="entry name" value="Nucleotide_cyclase"/>
</dbReference>
<dbReference type="KEGG" id="scor:J3U87_09385"/>
<keyword evidence="3" id="KW-0175">Coiled coil</keyword>
<evidence type="ECO:0000259" key="4">
    <source>
        <dbReference type="PROSITE" id="PS50887"/>
    </source>
</evidence>
<dbReference type="CDD" id="cd01949">
    <property type="entry name" value="GGDEF"/>
    <property type="match status" value="1"/>
</dbReference>
<dbReference type="InterPro" id="IPR043128">
    <property type="entry name" value="Rev_trsase/Diguanyl_cyclase"/>
</dbReference>
<protein>
    <recommendedName>
        <fullName evidence="1">diguanylate cyclase</fullName>
        <ecNumber evidence="1">2.7.7.65</ecNumber>
    </recommendedName>
</protein>
<dbReference type="PROSITE" id="PS50887">
    <property type="entry name" value="GGDEF"/>
    <property type="match status" value="1"/>
</dbReference>
<dbReference type="SMART" id="SM00267">
    <property type="entry name" value="GGDEF"/>
    <property type="match status" value="1"/>
</dbReference>
<dbReference type="NCBIfam" id="TIGR00254">
    <property type="entry name" value="GGDEF"/>
    <property type="match status" value="1"/>
</dbReference>
<evidence type="ECO:0000256" key="3">
    <source>
        <dbReference type="SAM" id="Coils"/>
    </source>
</evidence>
<name>A0A8A4U1R8_SULCO</name>
<dbReference type="PANTHER" id="PTHR45138:SF9">
    <property type="entry name" value="DIGUANYLATE CYCLASE DGCM-RELATED"/>
    <property type="match status" value="1"/>
</dbReference>
<dbReference type="GO" id="GO:0005886">
    <property type="term" value="C:plasma membrane"/>
    <property type="evidence" value="ECO:0007669"/>
    <property type="project" value="TreeGrafter"/>
</dbReference>
<dbReference type="PANTHER" id="PTHR45138">
    <property type="entry name" value="REGULATORY COMPONENTS OF SENSORY TRANSDUCTION SYSTEM"/>
    <property type="match status" value="1"/>
</dbReference>
<dbReference type="Proteomes" id="UP000663929">
    <property type="component" value="Chromosome"/>
</dbReference>
<accession>A0A8A4U1R8</accession>
<sequence>MKFNDNIFNSELATQRRAEAVIANPPDTFDTLLKEYIALTGQYAKLLKQAIKLTSVGDGAQRKLMRIRNDLQERNIRIQAQKAKLEQLNQKLENASVTDPLTGLHNRRYFLSFIEGEFKTILTTPAPEIDFGPSLLFLLIDIDHFKVINDTWGHASGDKVLVQFCDLIRNASRKIDTLVRWGGEEFLMVCREADRGYGATLAERLRQGVADHRFDIGTDEPITCTCSIGFAYFPFIASFPTHMGWSQVLDLADQALYAAKNSGRNAWVGVNTVEPDHTRQNPPPSFHGLRELVASDWVALSSSLGDLNDVRL</sequence>
<feature type="coiled-coil region" evidence="3">
    <location>
        <begin position="68"/>
        <end position="98"/>
    </location>
</feature>
<dbReference type="AlphaFoldDB" id="A0A8A4U1R8"/>
<evidence type="ECO:0000313" key="5">
    <source>
        <dbReference type="EMBL" id="QTD52675.1"/>
    </source>
</evidence>
<dbReference type="RefSeq" id="WP_237382779.1">
    <property type="nucleotide sequence ID" value="NZ_CP071793.1"/>
</dbReference>
<evidence type="ECO:0000256" key="1">
    <source>
        <dbReference type="ARBA" id="ARBA00012528"/>
    </source>
</evidence>
<proteinExistence type="predicted"/>
<dbReference type="SUPFAM" id="SSF55073">
    <property type="entry name" value="Nucleotide cyclase"/>
    <property type="match status" value="1"/>
</dbReference>
<dbReference type="Pfam" id="PF00990">
    <property type="entry name" value="GGDEF"/>
    <property type="match status" value="1"/>
</dbReference>
<organism evidence="5 6">
    <name type="scientific">Sulfidibacter corallicola</name>
    <dbReference type="NCBI Taxonomy" id="2818388"/>
    <lineage>
        <taxon>Bacteria</taxon>
        <taxon>Pseudomonadati</taxon>
        <taxon>Acidobacteriota</taxon>
        <taxon>Holophagae</taxon>
        <taxon>Acanthopleuribacterales</taxon>
        <taxon>Acanthopleuribacteraceae</taxon>
        <taxon>Sulfidibacter</taxon>
    </lineage>
</organism>
<evidence type="ECO:0000256" key="2">
    <source>
        <dbReference type="ARBA" id="ARBA00034247"/>
    </source>
</evidence>
<dbReference type="EMBL" id="CP071793">
    <property type="protein sequence ID" value="QTD52675.1"/>
    <property type="molecule type" value="Genomic_DNA"/>
</dbReference>